<gene>
    <name evidence="8" type="ORF">ASR47_1004187</name>
</gene>
<dbReference type="Proteomes" id="UP000092713">
    <property type="component" value="Unassembled WGS sequence"/>
</dbReference>
<dbReference type="STRING" id="1747903.ASR47_1004187"/>
<keyword evidence="5 6" id="KW-0413">Isomerase</keyword>
<dbReference type="PANTHER" id="PTHR47245">
    <property type="entry name" value="PEPTIDYLPROLYL ISOMERASE"/>
    <property type="match status" value="1"/>
</dbReference>
<organism evidence="8 9">
    <name type="scientific">Janthinobacterium psychrotolerans</name>
    <dbReference type="NCBI Taxonomy" id="1747903"/>
    <lineage>
        <taxon>Bacteria</taxon>
        <taxon>Pseudomonadati</taxon>
        <taxon>Pseudomonadota</taxon>
        <taxon>Betaproteobacteria</taxon>
        <taxon>Burkholderiales</taxon>
        <taxon>Oxalobacteraceae</taxon>
        <taxon>Janthinobacterium</taxon>
    </lineage>
</organism>
<accession>A0A1A7BWM5</accession>
<evidence type="ECO:0000256" key="6">
    <source>
        <dbReference type="PROSITE-ProRule" id="PRU00278"/>
    </source>
</evidence>
<dbReference type="SUPFAM" id="SSF109998">
    <property type="entry name" value="Triger factor/SurA peptide-binding domain-like"/>
    <property type="match status" value="1"/>
</dbReference>
<feature type="domain" description="PpiC" evidence="7">
    <location>
        <begin position="92"/>
        <end position="192"/>
    </location>
</feature>
<sequence length="248" mass="27032">MGISVNGVDIDDKEVEQELAHHQDAGNPLKQAVHELVLRRLLVDEAQRLGLCAGSDDELVEALFAQEVKVPVADDAACRTFYAQRPQLFRSGALVEARHILFQVTPEAPLDLLRTTAQAVLDALKAAPERFAELAGQYSNCPSGALGGSLGQLSPGQSVPEFDALVFRLDEGELAGRLLETRFGYHIVQVLRRIEGQPIAYEAVQAQIADRLSRAAWQRAVHQYLHLLVGRATIAGVELEGTDTPLVQ</sequence>
<dbReference type="OrthoDB" id="9769613at2"/>
<dbReference type="PANTHER" id="PTHR47245:SF2">
    <property type="entry name" value="PEPTIDYL-PROLYL CIS-TRANS ISOMERASE HP_0175-RELATED"/>
    <property type="match status" value="1"/>
</dbReference>
<comment type="caution">
    <text evidence="8">The sequence shown here is derived from an EMBL/GenBank/DDBJ whole genome shotgun (WGS) entry which is preliminary data.</text>
</comment>
<evidence type="ECO:0000256" key="1">
    <source>
        <dbReference type="ARBA" id="ARBA00000971"/>
    </source>
</evidence>
<dbReference type="InterPro" id="IPR000297">
    <property type="entry name" value="PPIase_PpiC"/>
</dbReference>
<dbReference type="SUPFAM" id="SSF54534">
    <property type="entry name" value="FKBP-like"/>
    <property type="match status" value="1"/>
</dbReference>
<dbReference type="PATRIC" id="fig|1747903.4.peg.1444"/>
<evidence type="ECO:0000313" key="8">
    <source>
        <dbReference type="EMBL" id="OBV37912.1"/>
    </source>
</evidence>
<evidence type="ECO:0000256" key="4">
    <source>
        <dbReference type="ARBA" id="ARBA00023110"/>
    </source>
</evidence>
<dbReference type="Pfam" id="PF00639">
    <property type="entry name" value="Rotamase"/>
    <property type="match status" value="1"/>
</dbReference>
<dbReference type="GO" id="GO:0003755">
    <property type="term" value="F:peptidyl-prolyl cis-trans isomerase activity"/>
    <property type="evidence" value="ECO:0007669"/>
    <property type="project" value="UniProtKB-KW"/>
</dbReference>
<proteinExistence type="inferred from homology"/>
<keyword evidence="4 6" id="KW-0697">Rotamase</keyword>
<evidence type="ECO:0000256" key="5">
    <source>
        <dbReference type="ARBA" id="ARBA00023235"/>
    </source>
</evidence>
<dbReference type="InterPro" id="IPR023058">
    <property type="entry name" value="PPIase_PpiC_CS"/>
</dbReference>
<dbReference type="InterPro" id="IPR050245">
    <property type="entry name" value="PrsA_foldase"/>
</dbReference>
<dbReference type="EC" id="5.2.1.8" evidence="3"/>
<name>A0A1A7BWM5_9BURK</name>
<dbReference type="EMBL" id="LOCQ01000059">
    <property type="protein sequence ID" value="OBV37912.1"/>
    <property type="molecule type" value="Genomic_DNA"/>
</dbReference>
<evidence type="ECO:0000259" key="7">
    <source>
        <dbReference type="PROSITE" id="PS50198"/>
    </source>
</evidence>
<dbReference type="PROSITE" id="PS01096">
    <property type="entry name" value="PPIC_PPIASE_1"/>
    <property type="match status" value="1"/>
</dbReference>
<evidence type="ECO:0000256" key="3">
    <source>
        <dbReference type="ARBA" id="ARBA00013194"/>
    </source>
</evidence>
<reference evidence="8 9" key="1">
    <citation type="submission" date="2016-04" db="EMBL/GenBank/DDBJ databases">
        <title>Draft genome sequence of Janthinobacterium psychrotolerans sp. nov., isolated from freshwater sediments in Denmark.</title>
        <authorList>
            <person name="Gong X."/>
            <person name="Skrivergaard S."/>
            <person name="Korsgaard B.S."/>
            <person name="Schreiber L."/>
            <person name="Marshall I.P."/>
            <person name="Finster K."/>
            <person name="Schramm A."/>
        </authorList>
    </citation>
    <scope>NUCLEOTIDE SEQUENCE [LARGE SCALE GENOMIC DNA]</scope>
    <source>
        <strain evidence="8 9">S3-2</strain>
    </source>
</reference>
<evidence type="ECO:0000256" key="2">
    <source>
        <dbReference type="ARBA" id="ARBA00007656"/>
    </source>
</evidence>
<protein>
    <recommendedName>
        <fullName evidence="3">peptidylprolyl isomerase</fullName>
        <ecNumber evidence="3">5.2.1.8</ecNumber>
    </recommendedName>
</protein>
<dbReference type="PROSITE" id="PS50198">
    <property type="entry name" value="PPIC_PPIASE_2"/>
    <property type="match status" value="1"/>
</dbReference>
<comment type="catalytic activity">
    <reaction evidence="1">
        <text>[protein]-peptidylproline (omega=180) = [protein]-peptidylproline (omega=0)</text>
        <dbReference type="Rhea" id="RHEA:16237"/>
        <dbReference type="Rhea" id="RHEA-COMP:10747"/>
        <dbReference type="Rhea" id="RHEA-COMP:10748"/>
        <dbReference type="ChEBI" id="CHEBI:83833"/>
        <dbReference type="ChEBI" id="CHEBI:83834"/>
        <dbReference type="EC" id="5.2.1.8"/>
    </reaction>
</comment>
<comment type="similarity">
    <text evidence="2">Belongs to the PpiC/parvulin rotamase family.</text>
</comment>
<dbReference type="Gene3D" id="3.10.50.40">
    <property type="match status" value="1"/>
</dbReference>
<dbReference type="InterPro" id="IPR046357">
    <property type="entry name" value="PPIase_dom_sf"/>
</dbReference>
<dbReference type="RefSeq" id="WP_065309441.1">
    <property type="nucleotide sequence ID" value="NZ_LOCQ01000059.1"/>
</dbReference>
<evidence type="ECO:0000313" key="9">
    <source>
        <dbReference type="Proteomes" id="UP000092713"/>
    </source>
</evidence>
<dbReference type="AlphaFoldDB" id="A0A1A7BWM5"/>
<dbReference type="InterPro" id="IPR027304">
    <property type="entry name" value="Trigger_fact/SurA_dom_sf"/>
</dbReference>
<keyword evidence="9" id="KW-1185">Reference proteome</keyword>